<dbReference type="AlphaFoldDB" id="A0A0C9RRH0"/>
<feature type="transmembrane region" description="Helical" evidence="14">
    <location>
        <begin position="159"/>
        <end position="178"/>
    </location>
</feature>
<keyword evidence="4" id="KW-0444">Lipid biosynthesis</keyword>
<evidence type="ECO:0000256" key="2">
    <source>
        <dbReference type="ARBA" id="ARBA00006675"/>
    </source>
</evidence>
<proteinExistence type="inferred from homology"/>
<protein>
    <recommendedName>
        <fullName evidence="3">Glycerophosphocholine acyltransferase 1</fullName>
    </recommendedName>
</protein>
<dbReference type="GO" id="GO:0006656">
    <property type="term" value="P:phosphatidylcholine biosynthetic process"/>
    <property type="evidence" value="ECO:0007669"/>
    <property type="project" value="TreeGrafter"/>
</dbReference>
<accession>A0A0C9RRH0</accession>
<dbReference type="InterPro" id="IPR021261">
    <property type="entry name" value="GPCAT"/>
</dbReference>
<comment type="subcellular location">
    <subcellularLocation>
        <location evidence="1">Membrane</location>
        <topology evidence="1">Multi-pass membrane protein</topology>
    </subcellularLocation>
</comment>
<evidence type="ECO:0000256" key="9">
    <source>
        <dbReference type="ARBA" id="ARBA00023136"/>
    </source>
</evidence>
<evidence type="ECO:0000256" key="6">
    <source>
        <dbReference type="ARBA" id="ARBA00022692"/>
    </source>
</evidence>
<evidence type="ECO:0000256" key="5">
    <source>
        <dbReference type="ARBA" id="ARBA00022679"/>
    </source>
</evidence>
<keyword evidence="10" id="KW-0594">Phospholipid biosynthesis</keyword>
<feature type="transmembrane region" description="Helical" evidence="14">
    <location>
        <begin position="102"/>
        <end position="122"/>
    </location>
</feature>
<feature type="transmembrane region" description="Helical" evidence="14">
    <location>
        <begin position="49"/>
        <end position="70"/>
    </location>
</feature>
<keyword evidence="9 14" id="KW-0472">Membrane</keyword>
<organism evidence="15">
    <name type="scientific">Wollemia nobilis</name>
    <dbReference type="NCBI Taxonomy" id="56998"/>
    <lineage>
        <taxon>Eukaryota</taxon>
        <taxon>Viridiplantae</taxon>
        <taxon>Streptophyta</taxon>
        <taxon>Embryophyta</taxon>
        <taxon>Tracheophyta</taxon>
        <taxon>Spermatophyta</taxon>
        <taxon>Pinopsida</taxon>
        <taxon>Pinidae</taxon>
        <taxon>Conifers II</taxon>
        <taxon>Araucariales</taxon>
        <taxon>Araucariaceae</taxon>
        <taxon>Wollemia</taxon>
    </lineage>
</organism>
<feature type="transmembrane region" description="Helical" evidence="14">
    <location>
        <begin position="76"/>
        <end position="95"/>
    </location>
</feature>
<evidence type="ECO:0000256" key="12">
    <source>
        <dbReference type="ARBA" id="ARBA00023315"/>
    </source>
</evidence>
<dbReference type="EMBL" id="GCHU01019125">
    <property type="protein sequence ID" value="JAG86079.1"/>
    <property type="molecule type" value="Transcribed_RNA"/>
</dbReference>
<feature type="transmembrane region" description="Helical" evidence="14">
    <location>
        <begin position="202"/>
        <end position="228"/>
    </location>
</feature>
<keyword evidence="5" id="KW-0808">Transferase</keyword>
<name>A0A0C9RRH0_9CONI</name>
<dbReference type="PANTHER" id="PTHR31201:SF1">
    <property type="entry name" value="GLYCEROPHOSPHOCHOLINE ACYLTRANSFERASE 1"/>
    <property type="match status" value="1"/>
</dbReference>
<dbReference type="GO" id="GO:0016020">
    <property type="term" value="C:membrane"/>
    <property type="evidence" value="ECO:0007669"/>
    <property type="project" value="UniProtKB-SubCell"/>
</dbReference>
<evidence type="ECO:0000256" key="4">
    <source>
        <dbReference type="ARBA" id="ARBA00022516"/>
    </source>
</evidence>
<keyword evidence="6 14" id="KW-0812">Transmembrane</keyword>
<evidence type="ECO:0000313" key="15">
    <source>
        <dbReference type="EMBL" id="JAG86079.1"/>
    </source>
</evidence>
<evidence type="ECO:0000256" key="14">
    <source>
        <dbReference type="SAM" id="Phobius"/>
    </source>
</evidence>
<evidence type="ECO:0000256" key="3">
    <source>
        <dbReference type="ARBA" id="ARBA00019082"/>
    </source>
</evidence>
<feature type="region of interest" description="Disordered" evidence="13">
    <location>
        <begin position="336"/>
        <end position="379"/>
    </location>
</feature>
<keyword evidence="12" id="KW-0012">Acyltransferase</keyword>
<keyword evidence="11" id="KW-1208">Phospholipid metabolism</keyword>
<keyword evidence="8" id="KW-0443">Lipid metabolism</keyword>
<feature type="transmembrane region" description="Helical" evidence="14">
    <location>
        <begin position="270"/>
        <end position="292"/>
    </location>
</feature>
<feature type="compositionally biased region" description="Polar residues" evidence="13">
    <location>
        <begin position="341"/>
        <end position="366"/>
    </location>
</feature>
<dbReference type="PANTHER" id="PTHR31201">
    <property type="entry name" value="OS01G0585100 PROTEIN"/>
    <property type="match status" value="1"/>
</dbReference>
<dbReference type="GO" id="GO:0016746">
    <property type="term" value="F:acyltransferase activity"/>
    <property type="evidence" value="ECO:0007669"/>
    <property type="project" value="UniProtKB-KW"/>
</dbReference>
<evidence type="ECO:0000256" key="11">
    <source>
        <dbReference type="ARBA" id="ARBA00023264"/>
    </source>
</evidence>
<evidence type="ECO:0000256" key="13">
    <source>
        <dbReference type="SAM" id="MobiDB-lite"/>
    </source>
</evidence>
<dbReference type="Pfam" id="PF10998">
    <property type="entry name" value="DUF2838"/>
    <property type="match status" value="1"/>
</dbReference>
<keyword evidence="7 14" id="KW-1133">Transmembrane helix</keyword>
<evidence type="ECO:0000256" key="8">
    <source>
        <dbReference type="ARBA" id="ARBA00023098"/>
    </source>
</evidence>
<evidence type="ECO:0000256" key="1">
    <source>
        <dbReference type="ARBA" id="ARBA00004141"/>
    </source>
</evidence>
<evidence type="ECO:0000256" key="10">
    <source>
        <dbReference type="ARBA" id="ARBA00023209"/>
    </source>
</evidence>
<feature type="transmembrane region" description="Helical" evidence="14">
    <location>
        <begin position="128"/>
        <end position="147"/>
    </location>
</feature>
<sequence length="379" mass="44113">MDGFGPSQSQRIRHRFGVNCRPRAVVQTKQILSKQAKKIAKQAEEHERFISKVTHLLGVLGFGTFCFLLGSRPQDIPYLYCCLFFVMAPLRWIYYRFKKWHYYLLDFCYYANFILMIMILFFPRQEKLFMVCFSFSEGPLAWAIIVWRCSLVFSSFDKILSVLIHLLPGIVLFVIRQWNQVDPKQTIQPRPVWPTVNDEVSLWTWLFFVPLIAYGVWQVLYFLIVYVLRRQRLLRDPEVMTSYRELSKKAQKANNIWWRLSGLLGDQNRVAMYAVLQAAFTIATMALTIPIFKSFKMHGAFELLKVSAAVWNGGNFLFDVMPRQVVVKEKKKIEVQQKSQNEMPSANTTGVHESDATNGITNSENLINEKKSSITENGD</sequence>
<evidence type="ECO:0000256" key="7">
    <source>
        <dbReference type="ARBA" id="ARBA00022989"/>
    </source>
</evidence>
<comment type="similarity">
    <text evidence="2">Belongs to the GPC1 family.</text>
</comment>
<reference evidence="15" key="1">
    <citation type="submission" date="2015-02" db="EMBL/GenBank/DDBJ databases">
        <title>A transcriptome of Wollemia nobilis - a relic of Gondwana.</title>
        <authorList>
            <person name="Chia J.Y."/>
            <person name="Leong Y.S."/>
            <person name="Abdul Karim S."/>
            <person name="Wan Azmi N."/>
            <person name="Hercus R."/>
            <person name="Croft L."/>
        </authorList>
    </citation>
    <scope>NUCLEOTIDE SEQUENCE</scope>
    <source>
        <strain evidence="15">MaeBrown</strain>
        <tissue evidence="15">Leaf</tissue>
    </source>
</reference>